<keyword evidence="1" id="KW-0732">Signal</keyword>
<dbReference type="AlphaFoldDB" id="A0A7U7J310"/>
<evidence type="ECO:0008006" key="4">
    <source>
        <dbReference type="Google" id="ProtNLM"/>
    </source>
</evidence>
<dbReference type="RefSeq" id="WP_034430793.1">
    <property type="nucleotide sequence ID" value="NZ_CBTK010000035.1"/>
</dbReference>
<name>A0A7U7J310_9GAMM</name>
<gene>
    <name evidence="2" type="ORF">BN874_130059</name>
</gene>
<dbReference type="EMBL" id="CBTK010000035">
    <property type="protein sequence ID" value="CDH43734.1"/>
    <property type="molecule type" value="Genomic_DNA"/>
</dbReference>
<evidence type="ECO:0000256" key="1">
    <source>
        <dbReference type="SAM" id="SignalP"/>
    </source>
</evidence>
<accession>A0A7U7J310</accession>
<comment type="caution">
    <text evidence="2">The sequence shown here is derived from an EMBL/GenBank/DDBJ whole genome shotgun (WGS) entry which is preliminary data.</text>
</comment>
<dbReference type="InterPro" id="IPR021381">
    <property type="entry name" value="DUF3011"/>
</dbReference>
<organism evidence="2 3">
    <name type="scientific">Candidatus Contendobacter odensis Run_B_J11</name>
    <dbReference type="NCBI Taxonomy" id="1400861"/>
    <lineage>
        <taxon>Bacteria</taxon>
        <taxon>Pseudomonadati</taxon>
        <taxon>Pseudomonadota</taxon>
        <taxon>Gammaproteobacteria</taxon>
        <taxon>Candidatus Competibacteraceae</taxon>
        <taxon>Candidatus Contendibacter</taxon>
    </lineage>
</organism>
<protein>
    <recommendedName>
        <fullName evidence="4">DUF3011 domain-containing protein</fullName>
    </recommendedName>
</protein>
<sequence length="214" mass="23906">MRKSVFSPLVAVVALAAGLNAASVRADTIVCESRDGQTNYCSANTRSGVRLVTQYSKDGCYQGDSWGYDRNRIWVSNGCRAQFQTGDAYSEHSEHSDHDNKHAAAAAVVALGVLGAVALANRHNNENEYRYNDDNEYRYESPPNRSYGYAPEQVVRCESRDNDDQYCAARVGRGRVEIQRQLSKSACRFNSSWGYDRNSIWVNQGCRADFAVLH</sequence>
<proteinExistence type="predicted"/>
<dbReference type="Pfam" id="PF11218">
    <property type="entry name" value="DUF3011"/>
    <property type="match status" value="1"/>
</dbReference>
<evidence type="ECO:0000313" key="3">
    <source>
        <dbReference type="Proteomes" id="UP000019184"/>
    </source>
</evidence>
<feature type="signal peptide" evidence="1">
    <location>
        <begin position="1"/>
        <end position="26"/>
    </location>
</feature>
<keyword evidence="3" id="KW-1185">Reference proteome</keyword>
<reference evidence="2 3" key="1">
    <citation type="journal article" date="2014" name="ISME J.">
        <title>Candidatus Competibacter-lineage genomes retrieved from metagenomes reveal functional metabolic diversity.</title>
        <authorList>
            <person name="McIlroy S.J."/>
            <person name="Albertsen M."/>
            <person name="Andresen E.K."/>
            <person name="Saunders A.M."/>
            <person name="Kristiansen R."/>
            <person name="Stokholm-Bjerregaard M."/>
            <person name="Nielsen K.L."/>
            <person name="Nielsen P.H."/>
        </authorList>
    </citation>
    <scope>NUCLEOTIDE SEQUENCE [LARGE SCALE GENOMIC DNA]</scope>
    <source>
        <strain evidence="2 3">Run_B_J11</strain>
    </source>
</reference>
<evidence type="ECO:0000313" key="2">
    <source>
        <dbReference type="EMBL" id="CDH43734.1"/>
    </source>
</evidence>
<feature type="chain" id="PRO_5031422738" description="DUF3011 domain-containing protein" evidence="1">
    <location>
        <begin position="27"/>
        <end position="214"/>
    </location>
</feature>
<dbReference type="OrthoDB" id="6052310at2"/>
<dbReference type="Proteomes" id="UP000019184">
    <property type="component" value="Unassembled WGS sequence"/>
</dbReference>